<dbReference type="PANTHER" id="PTHR11200">
    <property type="entry name" value="INOSITOL 5-PHOSPHATASE"/>
    <property type="match status" value="1"/>
</dbReference>
<accession>A0A7S1UE04</accession>
<reference evidence="3" key="1">
    <citation type="submission" date="2021-01" db="EMBL/GenBank/DDBJ databases">
        <authorList>
            <person name="Corre E."/>
            <person name="Pelletier E."/>
            <person name="Niang G."/>
            <person name="Scheremetjew M."/>
            <person name="Finn R."/>
            <person name="Kale V."/>
            <person name="Holt S."/>
            <person name="Cochrane G."/>
            <person name="Meng A."/>
            <person name="Brown T."/>
            <person name="Cohen L."/>
        </authorList>
    </citation>
    <scope>NUCLEOTIDE SEQUENCE</scope>
    <source>
        <strain evidence="3">CCMP2877</strain>
    </source>
</reference>
<dbReference type="InterPro" id="IPR046985">
    <property type="entry name" value="IP5"/>
</dbReference>
<dbReference type="Gene3D" id="2.60.40.150">
    <property type="entry name" value="C2 domain"/>
    <property type="match status" value="1"/>
</dbReference>
<evidence type="ECO:0000259" key="2">
    <source>
        <dbReference type="PROSITE" id="PS50004"/>
    </source>
</evidence>
<feature type="compositionally biased region" description="Basic and acidic residues" evidence="1">
    <location>
        <begin position="827"/>
        <end position="845"/>
    </location>
</feature>
<feature type="compositionally biased region" description="Acidic residues" evidence="1">
    <location>
        <begin position="130"/>
        <end position="139"/>
    </location>
</feature>
<dbReference type="CDD" id="cd00030">
    <property type="entry name" value="C2"/>
    <property type="match status" value="1"/>
</dbReference>
<gene>
    <name evidence="3" type="ORF">PPAR1163_LOCUS23803</name>
</gene>
<dbReference type="GO" id="GO:0004439">
    <property type="term" value="F:phosphatidylinositol-4,5-bisphosphate 5-phosphatase activity"/>
    <property type="evidence" value="ECO:0007669"/>
    <property type="project" value="TreeGrafter"/>
</dbReference>
<feature type="compositionally biased region" description="Basic and acidic residues" evidence="1">
    <location>
        <begin position="500"/>
        <end position="531"/>
    </location>
</feature>
<dbReference type="Pfam" id="PF22669">
    <property type="entry name" value="Exo_endo_phos2"/>
    <property type="match status" value="2"/>
</dbReference>
<feature type="region of interest" description="Disordered" evidence="1">
    <location>
        <begin position="487"/>
        <end position="531"/>
    </location>
</feature>
<dbReference type="EMBL" id="HBGJ01037674">
    <property type="protein sequence ID" value="CAD9265387.1"/>
    <property type="molecule type" value="Transcribed_RNA"/>
</dbReference>
<sequence>MEPETEAPLGQTVPPPSVMHLDLEPELTSGPSSDVPSPPGDGAPSLLALSSDDTGAEQQGARRYGAQTSSETDQTDLSTPPVPANLVQVDSMTMPMPLENEESFRRVEEHVPVPAMAPDEPPRTSSGYDSEGEDGDLDLAEAKRGASRPRPQSGASTIDDFDHAVRRIKVLCCSANIGNAPPDDLSKWLPADAHGADIVAIGVQEATWGAAAAKSEEKRRRAASDLTGQEEAKYSRNRKYTMDEYDDDDEDEDDEDDEAYLAPEAAPEFIKSSSELAGDFGGENAAGQEIPEINTADTISRRFIAHLNATKATENTRLVSRKGLDLSCTGIGAKTIKRFQYASGYPYVLLAARRAGQMRLYLFAKPAVVEMAREIETHSENTGLAHLAANKGGQLIKLRIRGTTLCFVSSHLRAHEGTNHAKGRNDNVVEILNGARVGQSSLDATNQFSHVFWMGDLNYRVALALKTGKVAEYIDSFMTKSLRQLHDGEEGAQNQGEKSNGAEKSNDDGDVTEERNSDSSKPGKDKKEKKREWKAFKAEVHRLVEEGDFASIYAMDELQHFIKNNVIFCGFETPVPSFKPTFKVKRAEGTQYNEKRIPSYTDRILYKSLPGLEKNLRLLNFESHETFASSDHKPISALFEMDTIKAPRLHKAKRHLANMAIVAFSDLKCRDLPVMDLEVAGGLADPYIKFYSNPPSLLRMHRRNALSRMSTHKRPRTSTQMRTLTPDWEDTRLKLNIDYGDSLEGCHIMLHVMDYDLSVLNPDDPIGTAVIPLKEVAESDGPYAFDLPLLWNSEYRGHISGSVLLSHHATSGHYHAGSVYNQRLNHEERPNRHTAKRVCEDRGALSDEEAEEAFQLPDDQDDKGCVIA</sequence>
<dbReference type="SUPFAM" id="SSF56219">
    <property type="entry name" value="DNase I-like"/>
    <property type="match status" value="1"/>
</dbReference>
<dbReference type="SMART" id="SM00239">
    <property type="entry name" value="C2"/>
    <property type="match status" value="1"/>
</dbReference>
<dbReference type="AlphaFoldDB" id="A0A7S1UE04"/>
<dbReference type="GO" id="GO:0046856">
    <property type="term" value="P:phosphatidylinositol dephosphorylation"/>
    <property type="evidence" value="ECO:0007669"/>
    <property type="project" value="InterPro"/>
</dbReference>
<dbReference type="InterPro" id="IPR035892">
    <property type="entry name" value="C2_domain_sf"/>
</dbReference>
<organism evidence="3">
    <name type="scientific">Phaeomonas parva</name>
    <dbReference type="NCBI Taxonomy" id="124430"/>
    <lineage>
        <taxon>Eukaryota</taxon>
        <taxon>Sar</taxon>
        <taxon>Stramenopiles</taxon>
        <taxon>Ochrophyta</taxon>
        <taxon>Pinguiophyceae</taxon>
        <taxon>Pinguiochrysidales</taxon>
        <taxon>Pinguiochrysidaceae</taxon>
        <taxon>Phaeomonas</taxon>
    </lineage>
</organism>
<feature type="region of interest" description="Disordered" evidence="1">
    <location>
        <begin position="1"/>
        <end position="88"/>
    </location>
</feature>
<dbReference type="PANTHER" id="PTHR11200:SF275">
    <property type="entry name" value="LD06095P"/>
    <property type="match status" value="1"/>
</dbReference>
<dbReference type="SUPFAM" id="SSF49562">
    <property type="entry name" value="C2 domain (Calcium/lipid-binding domain, CaLB)"/>
    <property type="match status" value="1"/>
</dbReference>
<dbReference type="PROSITE" id="PS50004">
    <property type="entry name" value="C2"/>
    <property type="match status" value="1"/>
</dbReference>
<dbReference type="Gene3D" id="3.60.10.10">
    <property type="entry name" value="Endonuclease/exonuclease/phosphatase"/>
    <property type="match status" value="1"/>
</dbReference>
<evidence type="ECO:0000256" key="1">
    <source>
        <dbReference type="SAM" id="MobiDB-lite"/>
    </source>
</evidence>
<feature type="region of interest" description="Disordered" evidence="1">
    <location>
        <begin position="827"/>
        <end position="868"/>
    </location>
</feature>
<dbReference type="Pfam" id="PF00168">
    <property type="entry name" value="C2"/>
    <property type="match status" value="1"/>
</dbReference>
<feature type="compositionally biased region" description="Basic and acidic residues" evidence="1">
    <location>
        <begin position="214"/>
        <end position="223"/>
    </location>
</feature>
<name>A0A7S1UE04_9STRA</name>
<protein>
    <recommendedName>
        <fullName evidence="2">C2 domain-containing protein</fullName>
    </recommendedName>
</protein>
<feature type="region of interest" description="Disordered" evidence="1">
    <location>
        <begin position="111"/>
        <end position="159"/>
    </location>
</feature>
<dbReference type="SMART" id="SM00128">
    <property type="entry name" value="IPPc"/>
    <property type="match status" value="1"/>
</dbReference>
<feature type="compositionally biased region" description="Acidic residues" evidence="1">
    <location>
        <begin position="243"/>
        <end position="258"/>
    </location>
</feature>
<dbReference type="InterPro" id="IPR036691">
    <property type="entry name" value="Endo/exonu/phosph_ase_sf"/>
</dbReference>
<feature type="compositionally biased region" description="Polar residues" evidence="1">
    <location>
        <begin position="66"/>
        <end position="78"/>
    </location>
</feature>
<feature type="domain" description="C2" evidence="2">
    <location>
        <begin position="643"/>
        <end position="787"/>
    </location>
</feature>
<dbReference type="InterPro" id="IPR000008">
    <property type="entry name" value="C2_dom"/>
</dbReference>
<feature type="region of interest" description="Disordered" evidence="1">
    <location>
        <begin position="211"/>
        <end position="258"/>
    </location>
</feature>
<proteinExistence type="predicted"/>
<evidence type="ECO:0000313" key="3">
    <source>
        <dbReference type="EMBL" id="CAD9265387.1"/>
    </source>
</evidence>
<dbReference type="InterPro" id="IPR000300">
    <property type="entry name" value="IPPc"/>
</dbReference>